<organism evidence="1 2">
    <name type="scientific">Candidatus Mediterraneibacter faecavium</name>
    <dbReference type="NCBI Taxonomy" id="2838668"/>
    <lineage>
        <taxon>Bacteria</taxon>
        <taxon>Bacillati</taxon>
        <taxon>Bacillota</taxon>
        <taxon>Clostridia</taxon>
        <taxon>Lachnospirales</taxon>
        <taxon>Lachnospiraceae</taxon>
        <taxon>Mediterraneibacter</taxon>
    </lineage>
</organism>
<name>A0A9D2TLY4_9FIRM</name>
<accession>A0A9D2TLY4</accession>
<reference evidence="1" key="1">
    <citation type="journal article" date="2021" name="PeerJ">
        <title>Extensive microbial diversity within the chicken gut microbiome revealed by metagenomics and culture.</title>
        <authorList>
            <person name="Gilroy R."/>
            <person name="Ravi A."/>
            <person name="Getino M."/>
            <person name="Pursley I."/>
            <person name="Horton D.L."/>
            <person name="Alikhan N.F."/>
            <person name="Baker D."/>
            <person name="Gharbi K."/>
            <person name="Hall N."/>
            <person name="Watson M."/>
            <person name="Adriaenssens E.M."/>
            <person name="Foster-Nyarko E."/>
            <person name="Jarju S."/>
            <person name="Secka A."/>
            <person name="Antonio M."/>
            <person name="Oren A."/>
            <person name="Chaudhuri R.R."/>
            <person name="La Ragione R."/>
            <person name="Hildebrand F."/>
            <person name="Pallen M.J."/>
        </authorList>
    </citation>
    <scope>NUCLEOTIDE SEQUENCE</scope>
    <source>
        <strain evidence="1">CHK196-7946</strain>
    </source>
</reference>
<evidence type="ECO:0000313" key="1">
    <source>
        <dbReference type="EMBL" id="HJC74934.1"/>
    </source>
</evidence>
<sequence length="155" mass="17573">MLTIIYGNVENSIYNTSVYFKNTYEPEWIESELAKKMIKDVDDSDVLSGECINSPVLGQIPPERLSGGVKTLLLMLNEPDKIFNASTCGDNCAKWILEIGKQKDLTINLRHMMSFGRGTEFEIRIANGGEIVHSMRELIPIASKYLNEMKQEQRV</sequence>
<dbReference type="InterPro" id="IPR032360">
    <property type="entry name" value="DUF4869"/>
</dbReference>
<reference evidence="1" key="2">
    <citation type="submission" date="2021-04" db="EMBL/GenBank/DDBJ databases">
        <authorList>
            <person name="Gilroy R."/>
        </authorList>
    </citation>
    <scope>NUCLEOTIDE SEQUENCE</scope>
    <source>
        <strain evidence="1">CHK196-7946</strain>
    </source>
</reference>
<dbReference type="AlphaFoldDB" id="A0A9D2TLY4"/>
<proteinExistence type="predicted"/>
<comment type="caution">
    <text evidence="1">The sequence shown here is derived from an EMBL/GenBank/DDBJ whole genome shotgun (WGS) entry which is preliminary data.</text>
</comment>
<protein>
    <submittedName>
        <fullName evidence="1">DUF4869 domain-containing protein</fullName>
    </submittedName>
</protein>
<dbReference type="Proteomes" id="UP000823902">
    <property type="component" value="Unassembled WGS sequence"/>
</dbReference>
<evidence type="ECO:0000313" key="2">
    <source>
        <dbReference type="Proteomes" id="UP000823902"/>
    </source>
</evidence>
<dbReference type="Pfam" id="PF16163">
    <property type="entry name" value="DUF4869"/>
    <property type="match status" value="1"/>
</dbReference>
<gene>
    <name evidence="1" type="ORF">H9697_08330</name>
</gene>
<dbReference type="EMBL" id="DWVY01000044">
    <property type="protein sequence ID" value="HJC74934.1"/>
    <property type="molecule type" value="Genomic_DNA"/>
</dbReference>